<dbReference type="AlphaFoldDB" id="A0A1H6SIU9"/>
<dbReference type="PROSITE" id="PS51163">
    <property type="entry name" value="YRDC"/>
    <property type="match status" value="1"/>
</dbReference>
<dbReference type="RefSeq" id="WP_091335099.1">
    <property type="nucleotide sequence ID" value="NZ_FNYC01000002.1"/>
</dbReference>
<sequence>MTARYALADCDAAAALLRRGGVLAYPTEAVYGLGCDPHDQAAFERLFALKQRPPTQGVLLIAADFAQVEHYVDLAKVPAEVLAQVKASWPGPNTWIFPRTAAVPAWVAGAHAGIALRVTAHAPAAALCRAYGGALVSTSANPHGSPAARSAAMVLDYFGEALDGVLDAPLGGQERPTVIRDALSGAIIRA</sequence>
<evidence type="ECO:0000256" key="7">
    <source>
        <dbReference type="ARBA" id="ARBA00022840"/>
    </source>
</evidence>
<evidence type="ECO:0000256" key="5">
    <source>
        <dbReference type="ARBA" id="ARBA00022695"/>
    </source>
</evidence>
<dbReference type="Gene3D" id="3.90.870.10">
    <property type="entry name" value="DHBP synthase"/>
    <property type="match status" value="1"/>
</dbReference>
<keyword evidence="7 9" id="KW-0067">ATP-binding</keyword>
<dbReference type="GO" id="GO:0006450">
    <property type="term" value="P:regulation of translational fidelity"/>
    <property type="evidence" value="ECO:0007669"/>
    <property type="project" value="TreeGrafter"/>
</dbReference>
<evidence type="ECO:0000256" key="6">
    <source>
        <dbReference type="ARBA" id="ARBA00022741"/>
    </source>
</evidence>
<proteinExistence type="inferred from homology"/>
<evidence type="ECO:0000256" key="9">
    <source>
        <dbReference type="HAMAP-Rule" id="MF_01852"/>
    </source>
</evidence>
<gene>
    <name evidence="9" type="primary">tsaC</name>
    <name evidence="11" type="ORF">SAMN04487997_1398</name>
</gene>
<evidence type="ECO:0000256" key="3">
    <source>
        <dbReference type="ARBA" id="ARBA00022679"/>
    </source>
</evidence>
<feature type="domain" description="YrdC-like" evidence="10">
    <location>
        <begin position="7"/>
        <end position="190"/>
    </location>
</feature>
<comment type="function">
    <text evidence="9">Required for the formation of a threonylcarbamoyl group on adenosine at position 37 (t(6)A37) in tRNAs that read codons beginning with adenine. Catalyzes the conversion of L-threonine, HCO(3)(-)/CO(2) and ATP to give threonylcarbamoyl-AMP (TC-AMP) as the acyladenylate intermediate, with the release of diphosphate.</text>
</comment>
<organism evidence="11 12">
    <name type="scientific">Frateuria terrea</name>
    <dbReference type="NCBI Taxonomy" id="529704"/>
    <lineage>
        <taxon>Bacteria</taxon>
        <taxon>Pseudomonadati</taxon>
        <taxon>Pseudomonadota</taxon>
        <taxon>Gammaproteobacteria</taxon>
        <taxon>Lysobacterales</taxon>
        <taxon>Rhodanobacteraceae</taxon>
        <taxon>Frateuria</taxon>
    </lineage>
</organism>
<keyword evidence="4 9" id="KW-0819">tRNA processing</keyword>
<evidence type="ECO:0000256" key="8">
    <source>
        <dbReference type="ARBA" id="ARBA00048366"/>
    </source>
</evidence>
<evidence type="ECO:0000256" key="1">
    <source>
        <dbReference type="ARBA" id="ARBA00004496"/>
    </source>
</evidence>
<dbReference type="Proteomes" id="UP000199420">
    <property type="component" value="Unassembled WGS sequence"/>
</dbReference>
<dbReference type="HAMAP" id="MF_01852">
    <property type="entry name" value="TsaC"/>
    <property type="match status" value="1"/>
</dbReference>
<dbReference type="EMBL" id="FNYC01000002">
    <property type="protein sequence ID" value="SEI66826.1"/>
    <property type="molecule type" value="Genomic_DNA"/>
</dbReference>
<dbReference type="GO" id="GO:0003725">
    <property type="term" value="F:double-stranded RNA binding"/>
    <property type="evidence" value="ECO:0007669"/>
    <property type="project" value="InterPro"/>
</dbReference>
<evidence type="ECO:0000256" key="2">
    <source>
        <dbReference type="ARBA" id="ARBA00022490"/>
    </source>
</evidence>
<evidence type="ECO:0000313" key="12">
    <source>
        <dbReference type="Proteomes" id="UP000199420"/>
    </source>
</evidence>
<keyword evidence="6 9" id="KW-0547">Nucleotide-binding</keyword>
<dbReference type="PANTHER" id="PTHR17490:SF18">
    <property type="entry name" value="THREONYLCARBAMOYL-AMP SYNTHASE"/>
    <property type="match status" value="1"/>
</dbReference>
<comment type="similarity">
    <text evidence="9">Belongs to the SUA5 family. TsaC subfamily.</text>
</comment>
<comment type="catalytic activity">
    <reaction evidence="8 9">
        <text>L-threonine + hydrogencarbonate + ATP = L-threonylcarbamoyladenylate + diphosphate + H2O</text>
        <dbReference type="Rhea" id="RHEA:36407"/>
        <dbReference type="ChEBI" id="CHEBI:15377"/>
        <dbReference type="ChEBI" id="CHEBI:17544"/>
        <dbReference type="ChEBI" id="CHEBI:30616"/>
        <dbReference type="ChEBI" id="CHEBI:33019"/>
        <dbReference type="ChEBI" id="CHEBI:57926"/>
        <dbReference type="ChEBI" id="CHEBI:73682"/>
        <dbReference type="EC" id="2.7.7.87"/>
    </reaction>
</comment>
<dbReference type="SUPFAM" id="SSF55821">
    <property type="entry name" value="YrdC/RibB"/>
    <property type="match status" value="1"/>
</dbReference>
<dbReference type="GO" id="GO:0005737">
    <property type="term" value="C:cytoplasm"/>
    <property type="evidence" value="ECO:0007669"/>
    <property type="project" value="UniProtKB-SubCell"/>
</dbReference>
<dbReference type="OrthoDB" id="9814580at2"/>
<evidence type="ECO:0000313" key="11">
    <source>
        <dbReference type="EMBL" id="SEI66826.1"/>
    </source>
</evidence>
<evidence type="ECO:0000256" key="4">
    <source>
        <dbReference type="ARBA" id="ARBA00022694"/>
    </source>
</evidence>
<dbReference type="GO" id="GO:0000049">
    <property type="term" value="F:tRNA binding"/>
    <property type="evidence" value="ECO:0007669"/>
    <property type="project" value="TreeGrafter"/>
</dbReference>
<keyword evidence="5 9" id="KW-0548">Nucleotidyltransferase</keyword>
<dbReference type="InterPro" id="IPR017945">
    <property type="entry name" value="DHBP_synth_RibB-like_a/b_dom"/>
</dbReference>
<comment type="subcellular location">
    <subcellularLocation>
        <location evidence="1 9">Cytoplasm</location>
    </subcellularLocation>
</comment>
<dbReference type="GO" id="GO:0061710">
    <property type="term" value="F:L-threonylcarbamoyladenylate synthase"/>
    <property type="evidence" value="ECO:0007669"/>
    <property type="project" value="UniProtKB-EC"/>
</dbReference>
<dbReference type="InterPro" id="IPR023535">
    <property type="entry name" value="TC-AMP_synthase"/>
</dbReference>
<keyword evidence="3 9" id="KW-0808">Transferase</keyword>
<dbReference type="Pfam" id="PF01300">
    <property type="entry name" value="Sua5_yciO_yrdC"/>
    <property type="match status" value="1"/>
</dbReference>
<reference evidence="11 12" key="1">
    <citation type="submission" date="2016-10" db="EMBL/GenBank/DDBJ databases">
        <authorList>
            <person name="de Groot N.N."/>
        </authorList>
    </citation>
    <scope>NUCLEOTIDE SEQUENCE [LARGE SCALE GENOMIC DNA]</scope>
    <source>
        <strain evidence="11 12">DSM 26515</strain>
    </source>
</reference>
<dbReference type="STRING" id="529704.SAMN02927913_1313"/>
<dbReference type="InterPro" id="IPR050156">
    <property type="entry name" value="TC-AMP_synthase_SUA5"/>
</dbReference>
<name>A0A1H6SIU9_9GAMM</name>
<evidence type="ECO:0000259" key="10">
    <source>
        <dbReference type="PROSITE" id="PS51163"/>
    </source>
</evidence>
<protein>
    <recommendedName>
        <fullName evidence="9">Threonylcarbamoyl-AMP synthase</fullName>
        <shortName evidence="9">TC-AMP synthase</shortName>
        <ecNumber evidence="9">2.7.7.87</ecNumber>
    </recommendedName>
    <alternativeName>
        <fullName evidence="9">L-threonylcarbamoyladenylate synthase</fullName>
    </alternativeName>
    <alternativeName>
        <fullName evidence="9">t(6)A37 threonylcarbamoyladenosine biosynthesis protein TsaC</fullName>
    </alternativeName>
    <alternativeName>
        <fullName evidence="9">tRNA threonylcarbamoyladenosine biosynthesis protein TsaC</fullName>
    </alternativeName>
</protein>
<accession>A0A1H6SIU9</accession>
<keyword evidence="2 9" id="KW-0963">Cytoplasm</keyword>
<keyword evidence="12" id="KW-1185">Reference proteome</keyword>
<dbReference type="PANTHER" id="PTHR17490">
    <property type="entry name" value="SUA5"/>
    <property type="match status" value="1"/>
</dbReference>
<dbReference type="GO" id="GO:0002949">
    <property type="term" value="P:tRNA threonylcarbamoyladenosine modification"/>
    <property type="evidence" value="ECO:0007669"/>
    <property type="project" value="UniProtKB-UniRule"/>
</dbReference>
<dbReference type="InterPro" id="IPR006070">
    <property type="entry name" value="Sua5-like_dom"/>
</dbReference>
<dbReference type="GO" id="GO:0005524">
    <property type="term" value="F:ATP binding"/>
    <property type="evidence" value="ECO:0007669"/>
    <property type="project" value="UniProtKB-UniRule"/>
</dbReference>
<dbReference type="EC" id="2.7.7.87" evidence="9"/>